<protein>
    <submittedName>
        <fullName evidence="2">Uncharacterized protein</fullName>
    </submittedName>
</protein>
<feature type="transmembrane region" description="Helical" evidence="1">
    <location>
        <begin position="34"/>
        <end position="57"/>
    </location>
</feature>
<keyword evidence="1" id="KW-0472">Membrane</keyword>
<dbReference type="EMBL" id="CP049933">
    <property type="protein sequence ID" value="QIM17542.1"/>
    <property type="molecule type" value="Genomic_DNA"/>
</dbReference>
<name>A0ABX6JXB1_9MICO</name>
<keyword evidence="3" id="KW-1185">Reference proteome</keyword>
<evidence type="ECO:0000313" key="3">
    <source>
        <dbReference type="Proteomes" id="UP000503441"/>
    </source>
</evidence>
<accession>A0ABX6JXB1</accession>
<evidence type="ECO:0000256" key="1">
    <source>
        <dbReference type="SAM" id="Phobius"/>
    </source>
</evidence>
<feature type="transmembrane region" description="Helical" evidence="1">
    <location>
        <begin position="69"/>
        <end position="87"/>
    </location>
</feature>
<reference evidence="2 3" key="1">
    <citation type="submission" date="2020-03" db="EMBL/GenBank/DDBJ databases">
        <title>Leucobacter sp. nov., isolated from beetles.</title>
        <authorList>
            <person name="Hyun D.-W."/>
            <person name="Bae J.-W."/>
        </authorList>
    </citation>
    <scope>NUCLEOTIDE SEQUENCE [LARGE SCALE GENOMIC DNA]</scope>
    <source>
        <strain evidence="2 3">HDW9A</strain>
    </source>
</reference>
<sequence>MLLRAAAAVVWWIAFIREWPDTIADTDLAQDPDTARILLSILLGLGAVWTLFLVLLARWVWRGSNTARVLVMVWTTLSITVSAIDYFVNGEEITVRTTLLTLALDILVLLALSSRDARAWARRLRH</sequence>
<feature type="transmembrane region" description="Helical" evidence="1">
    <location>
        <begin position="93"/>
        <end position="113"/>
    </location>
</feature>
<dbReference type="RefSeq" id="WP_166328178.1">
    <property type="nucleotide sequence ID" value="NZ_CP049933.1"/>
</dbReference>
<keyword evidence="1" id="KW-0812">Transmembrane</keyword>
<keyword evidence="1" id="KW-1133">Transmembrane helix</keyword>
<organism evidence="2 3">
    <name type="scientific">Leucobacter coleopterorum</name>
    <dbReference type="NCBI Taxonomy" id="2714933"/>
    <lineage>
        <taxon>Bacteria</taxon>
        <taxon>Bacillati</taxon>
        <taxon>Actinomycetota</taxon>
        <taxon>Actinomycetes</taxon>
        <taxon>Micrococcales</taxon>
        <taxon>Microbacteriaceae</taxon>
        <taxon>Leucobacter</taxon>
    </lineage>
</organism>
<dbReference type="Proteomes" id="UP000503441">
    <property type="component" value="Chromosome"/>
</dbReference>
<evidence type="ECO:0000313" key="2">
    <source>
        <dbReference type="EMBL" id="QIM17542.1"/>
    </source>
</evidence>
<proteinExistence type="predicted"/>
<gene>
    <name evidence="2" type="ORF">G7066_00330</name>
</gene>